<dbReference type="GO" id="GO:0003746">
    <property type="term" value="F:translation elongation factor activity"/>
    <property type="evidence" value="ECO:0007669"/>
    <property type="project" value="UniProtKB-UniRule"/>
</dbReference>
<feature type="region of interest" description="Involved in Mg(2+) ion dislocation from EF-Tu" evidence="5">
    <location>
        <begin position="80"/>
        <end position="83"/>
    </location>
</feature>
<dbReference type="HAMAP" id="MF_00050">
    <property type="entry name" value="EF_Ts"/>
    <property type="match status" value="1"/>
</dbReference>
<dbReference type="InterPro" id="IPR009060">
    <property type="entry name" value="UBA-like_sf"/>
</dbReference>
<evidence type="ECO:0000256" key="7">
    <source>
        <dbReference type="RuleBase" id="RU000643"/>
    </source>
</evidence>
<dbReference type="EMBL" id="CBFW010000324">
    <property type="protein sequence ID" value="CDC75848.1"/>
    <property type="molecule type" value="Genomic_DNA"/>
</dbReference>
<comment type="similarity">
    <text evidence="1 5 6">Belongs to the EF-Ts family.</text>
</comment>
<dbReference type="EMBL" id="JALEMU010000058">
    <property type="protein sequence ID" value="MCI5755384.1"/>
    <property type="molecule type" value="Genomic_DNA"/>
</dbReference>
<sequence>MAAITAKAVAELRAKTNCGMMECKKALTEAEGNFDEAIKILREKGLATAAKKADRIAAEGVVDILREGKTAAMIEVNAETDFVAKNDTFVEFVKGLLRTIIANRPADVEALKALPFDGTSETVADALVAKIAVIKENISIRRFVIVDGQLNSYIHGHGTTGVIVKFDTDDATAATPEFAEMSKNVALQVAAMNCEFVNRDAVPAARLAEEKEIIATQIKNDPKNASKPDAIIEKMAVGKLGKFFEQVCLADQAYVKDDSMSVAKYVESVAKELGAKITLVDFCRYEKGEGLQKREDNFADEIASLVK</sequence>
<comment type="caution">
    <text evidence="9">The sequence shown here is derived from an EMBL/GenBank/DDBJ whole genome shotgun (WGS) entry which is preliminary data.</text>
</comment>
<name>R6TQW7_9BACT</name>
<dbReference type="Proteomes" id="UP001139365">
    <property type="component" value="Unassembled WGS sequence"/>
</dbReference>
<dbReference type="InterPro" id="IPR014039">
    <property type="entry name" value="Transl_elong_EFTs/EF1B_dimer"/>
</dbReference>
<evidence type="ECO:0000256" key="2">
    <source>
        <dbReference type="ARBA" id="ARBA00016956"/>
    </source>
</evidence>
<evidence type="ECO:0000313" key="9">
    <source>
        <dbReference type="EMBL" id="CDC75848.1"/>
    </source>
</evidence>
<evidence type="ECO:0000313" key="12">
    <source>
        <dbReference type="Proteomes" id="UP001139365"/>
    </source>
</evidence>
<gene>
    <name evidence="5 10" type="primary">tsf</name>
    <name evidence="9" type="ORF">BN580_01971</name>
    <name evidence="10" type="ORF">MR241_03715</name>
</gene>
<dbReference type="InterPro" id="IPR018101">
    <property type="entry name" value="Transl_elong_Ts_CS"/>
</dbReference>
<protein>
    <recommendedName>
        <fullName evidence="2 5">Elongation factor Ts</fullName>
        <shortName evidence="5">EF-Ts</shortName>
    </recommendedName>
</protein>
<evidence type="ECO:0000313" key="11">
    <source>
        <dbReference type="Proteomes" id="UP000017938"/>
    </source>
</evidence>
<dbReference type="AlphaFoldDB" id="R6TQW7"/>
<dbReference type="Gene3D" id="1.10.286.20">
    <property type="match status" value="1"/>
</dbReference>
<comment type="subcellular location">
    <subcellularLocation>
        <location evidence="5 7">Cytoplasm</location>
    </subcellularLocation>
</comment>
<dbReference type="InterPro" id="IPR036402">
    <property type="entry name" value="EF-Ts_dimer_sf"/>
</dbReference>
<dbReference type="SUPFAM" id="SSF54713">
    <property type="entry name" value="Elongation factor Ts (EF-Ts), dimerisation domain"/>
    <property type="match status" value="2"/>
</dbReference>
<evidence type="ECO:0000256" key="4">
    <source>
        <dbReference type="ARBA" id="ARBA00022917"/>
    </source>
</evidence>
<evidence type="ECO:0000259" key="8">
    <source>
        <dbReference type="Pfam" id="PF00889"/>
    </source>
</evidence>
<keyword evidence="5" id="KW-0963">Cytoplasm</keyword>
<dbReference type="SUPFAM" id="SSF46934">
    <property type="entry name" value="UBA-like"/>
    <property type="match status" value="1"/>
</dbReference>
<evidence type="ECO:0000256" key="3">
    <source>
        <dbReference type="ARBA" id="ARBA00022768"/>
    </source>
</evidence>
<organism evidence="9 11">
    <name type="scientific">Candidatus Colimorpha enterica</name>
    <dbReference type="NCBI Taxonomy" id="3083063"/>
    <lineage>
        <taxon>Bacteria</taxon>
        <taxon>Pseudomonadati</taxon>
        <taxon>Bacteroidota</taxon>
        <taxon>Bacteroidia</taxon>
        <taxon>Bacteroidales</taxon>
        <taxon>Candidatus Colimorpha</taxon>
    </lineage>
</organism>
<reference evidence="9" key="1">
    <citation type="submission" date="2012-11" db="EMBL/GenBank/DDBJ databases">
        <title>Dependencies among metagenomic species, viruses, plasmids and units of genetic variation.</title>
        <authorList>
            <person name="Nielsen H.B."/>
            <person name="Almeida M."/>
            <person name="Juncker A.S."/>
            <person name="Rasmussen S."/>
            <person name="Li J."/>
            <person name="Sunagawa S."/>
            <person name="Plichta D."/>
            <person name="Gautier L."/>
            <person name="Le Chatelier E."/>
            <person name="Peletier E."/>
            <person name="Bonde I."/>
            <person name="Nielsen T."/>
            <person name="Manichanh C."/>
            <person name="Arumugam M."/>
            <person name="Batto J."/>
            <person name="Santos M.B.Q.D."/>
            <person name="Blom N."/>
            <person name="Borruel N."/>
            <person name="Burgdorf K.S."/>
            <person name="Boumezbeur F."/>
            <person name="Casellas F."/>
            <person name="Dore J."/>
            <person name="Guarner F."/>
            <person name="Hansen T."/>
            <person name="Hildebrand F."/>
            <person name="Kaas R.S."/>
            <person name="Kennedy S."/>
            <person name="Kristiansen K."/>
            <person name="Kultima J.R."/>
            <person name="Leonard P."/>
            <person name="Levenez F."/>
            <person name="Lund O."/>
            <person name="Moumen B."/>
            <person name="Le Paslier D."/>
            <person name="Pons N."/>
            <person name="Pedersen O."/>
            <person name="Prifti E."/>
            <person name="Qin J."/>
            <person name="Raes J."/>
            <person name="Tap J."/>
            <person name="Tims S."/>
            <person name="Ussery D.W."/>
            <person name="Yamada T."/>
            <person name="MetaHit consortium"/>
            <person name="Renault P."/>
            <person name="Sicheritz-Ponten T."/>
            <person name="Bork P."/>
            <person name="Wang J."/>
            <person name="Brunak S."/>
            <person name="Ehrlich S.D."/>
        </authorList>
    </citation>
    <scope>NUCLEOTIDE SEQUENCE [LARGE SCALE GENOMIC DNA]</scope>
</reference>
<dbReference type="PANTHER" id="PTHR11741">
    <property type="entry name" value="ELONGATION FACTOR TS"/>
    <property type="match status" value="1"/>
</dbReference>
<keyword evidence="4 5" id="KW-0648">Protein biosynthesis</keyword>
<dbReference type="STRING" id="1263015.BN580_01971"/>
<dbReference type="Proteomes" id="UP000017938">
    <property type="component" value="Unassembled WGS sequence"/>
</dbReference>
<feature type="domain" description="Translation elongation factor EFTs/EF1B dimerisation" evidence="8">
    <location>
        <begin position="71"/>
        <end position="289"/>
    </location>
</feature>
<dbReference type="FunFam" id="1.10.8.10:FF:000001">
    <property type="entry name" value="Elongation factor Ts"/>
    <property type="match status" value="1"/>
</dbReference>
<accession>R6TQW7</accession>
<dbReference type="CDD" id="cd14275">
    <property type="entry name" value="UBA_EF-Ts"/>
    <property type="match status" value="1"/>
</dbReference>
<dbReference type="NCBIfam" id="TIGR00116">
    <property type="entry name" value="tsf"/>
    <property type="match status" value="1"/>
</dbReference>
<dbReference type="PROSITE" id="PS01126">
    <property type="entry name" value="EF_TS_1"/>
    <property type="match status" value="1"/>
</dbReference>
<dbReference type="Gene3D" id="3.30.479.20">
    <property type="entry name" value="Elongation factor Ts, dimerisation domain"/>
    <property type="match status" value="2"/>
</dbReference>
<dbReference type="Pfam" id="PF00889">
    <property type="entry name" value="EF_TS"/>
    <property type="match status" value="1"/>
</dbReference>
<keyword evidence="3 5" id="KW-0251">Elongation factor</keyword>
<proteinExistence type="inferred from homology"/>
<dbReference type="Gene3D" id="1.10.8.10">
    <property type="entry name" value="DNA helicase RuvA subunit, C-terminal domain"/>
    <property type="match status" value="1"/>
</dbReference>
<dbReference type="GO" id="GO:0005737">
    <property type="term" value="C:cytoplasm"/>
    <property type="evidence" value="ECO:0007669"/>
    <property type="project" value="UniProtKB-SubCell"/>
</dbReference>
<dbReference type="PROSITE" id="PS01127">
    <property type="entry name" value="EF_TS_2"/>
    <property type="match status" value="1"/>
</dbReference>
<evidence type="ECO:0000256" key="5">
    <source>
        <dbReference type="HAMAP-Rule" id="MF_00050"/>
    </source>
</evidence>
<evidence type="ECO:0000313" key="10">
    <source>
        <dbReference type="EMBL" id="MCI5755384.1"/>
    </source>
</evidence>
<dbReference type="InterPro" id="IPR001816">
    <property type="entry name" value="Transl_elong_EFTs/EF1B"/>
</dbReference>
<comment type="function">
    <text evidence="5 6">Associates with the EF-Tu.GDP complex and induces the exchange of GDP to GTP. It remains bound to the aminoacyl-tRNA.EF-Tu.GTP complex up to the GTP hydrolysis stage on the ribosome.</text>
</comment>
<reference evidence="10 12" key="2">
    <citation type="submission" date="2022-03" db="EMBL/GenBank/DDBJ databases">
        <title>Metagenome-assembled genomes from swine fecal metagenomes.</title>
        <authorList>
            <person name="Holman D.B."/>
            <person name="Kommadath A."/>
        </authorList>
    </citation>
    <scope>NUCLEOTIDE SEQUENCE [LARGE SCALE GENOMIC DNA]</scope>
    <source>
        <strain evidence="10">SUG147</strain>
    </source>
</reference>
<evidence type="ECO:0000256" key="1">
    <source>
        <dbReference type="ARBA" id="ARBA00005532"/>
    </source>
</evidence>
<dbReference type="PANTHER" id="PTHR11741:SF0">
    <property type="entry name" value="ELONGATION FACTOR TS, MITOCHONDRIAL"/>
    <property type="match status" value="1"/>
</dbReference>
<evidence type="ECO:0000256" key="6">
    <source>
        <dbReference type="RuleBase" id="RU000642"/>
    </source>
</evidence>